<gene>
    <name evidence="3" type="ORF">RDB_LOCUS22303</name>
</gene>
<keyword evidence="2" id="KW-0812">Transmembrane</keyword>
<dbReference type="Proteomes" id="UP000663850">
    <property type="component" value="Unassembled WGS sequence"/>
</dbReference>
<feature type="region of interest" description="Disordered" evidence="1">
    <location>
        <begin position="1"/>
        <end position="21"/>
    </location>
</feature>
<evidence type="ECO:0000313" key="4">
    <source>
        <dbReference type="Proteomes" id="UP000663850"/>
    </source>
</evidence>
<evidence type="ECO:0000313" key="3">
    <source>
        <dbReference type="EMBL" id="CAE6434481.1"/>
    </source>
</evidence>
<sequence length="209" mass="23364">MTCLRIHHQTKPALPELKRPSPYPELPRFDNHLTKTTHGKKALTMQLDLLFRLQNKRILYALVAFLAVFALYSVTALPFDMDLQLDFNSEFELYNIPLRLSGKKMPTTGLKLLAPCVPGSLGLEAKGREFRNKLRACGSIHHLPGANETAVFAYHLATLKKVGPLNSFKCKVALAYHTTLNPLPLWYPTPTVDQVKVAIPLPGILELGL</sequence>
<comment type="caution">
    <text evidence="3">The sequence shown here is derived from an EMBL/GenBank/DDBJ whole genome shotgun (WGS) entry which is preliminary data.</text>
</comment>
<organism evidence="3 4">
    <name type="scientific">Rhizoctonia solani</name>
    <dbReference type="NCBI Taxonomy" id="456999"/>
    <lineage>
        <taxon>Eukaryota</taxon>
        <taxon>Fungi</taxon>
        <taxon>Dikarya</taxon>
        <taxon>Basidiomycota</taxon>
        <taxon>Agaricomycotina</taxon>
        <taxon>Agaricomycetes</taxon>
        <taxon>Cantharellales</taxon>
        <taxon>Ceratobasidiaceae</taxon>
        <taxon>Rhizoctonia</taxon>
    </lineage>
</organism>
<dbReference type="EMBL" id="CAJMWZ010001298">
    <property type="protein sequence ID" value="CAE6434481.1"/>
    <property type="molecule type" value="Genomic_DNA"/>
</dbReference>
<proteinExistence type="predicted"/>
<protein>
    <recommendedName>
        <fullName evidence="5">Transmembrane protein</fullName>
    </recommendedName>
</protein>
<name>A0A8H3ASG0_9AGAM</name>
<evidence type="ECO:0008006" key="5">
    <source>
        <dbReference type="Google" id="ProtNLM"/>
    </source>
</evidence>
<feature type="compositionally biased region" description="Basic residues" evidence="1">
    <location>
        <begin position="1"/>
        <end position="10"/>
    </location>
</feature>
<reference evidence="3" key="1">
    <citation type="submission" date="2021-01" db="EMBL/GenBank/DDBJ databases">
        <authorList>
            <person name="Kaushik A."/>
        </authorList>
    </citation>
    <scope>NUCLEOTIDE SEQUENCE</scope>
    <source>
        <strain evidence="3">Type strain: AG8-Rh-89/</strain>
    </source>
</reference>
<accession>A0A8H3ASG0</accession>
<keyword evidence="2" id="KW-0472">Membrane</keyword>
<evidence type="ECO:0000256" key="2">
    <source>
        <dbReference type="SAM" id="Phobius"/>
    </source>
</evidence>
<evidence type="ECO:0000256" key="1">
    <source>
        <dbReference type="SAM" id="MobiDB-lite"/>
    </source>
</evidence>
<dbReference type="AlphaFoldDB" id="A0A8H3ASG0"/>
<keyword evidence="2" id="KW-1133">Transmembrane helix</keyword>
<feature type="transmembrane region" description="Helical" evidence="2">
    <location>
        <begin position="58"/>
        <end position="79"/>
    </location>
</feature>